<dbReference type="GO" id="GO:0005484">
    <property type="term" value="F:SNAP receptor activity"/>
    <property type="evidence" value="ECO:0007669"/>
    <property type="project" value="InterPro"/>
</dbReference>
<evidence type="ECO:0000256" key="6">
    <source>
        <dbReference type="ARBA" id="ARBA00023136"/>
    </source>
</evidence>
<evidence type="ECO:0000256" key="8">
    <source>
        <dbReference type="SAM" id="Phobius"/>
    </source>
</evidence>
<dbReference type="GO" id="GO:0000149">
    <property type="term" value="F:SNARE binding"/>
    <property type="evidence" value="ECO:0007669"/>
    <property type="project" value="TreeGrafter"/>
</dbReference>
<dbReference type="Gene3D" id="1.20.5.110">
    <property type="match status" value="1"/>
</dbReference>
<evidence type="ECO:0000313" key="10">
    <source>
        <dbReference type="EMBL" id="DBA03971.1"/>
    </source>
</evidence>
<keyword evidence="5 8" id="KW-1133">Transmembrane helix</keyword>
<evidence type="ECO:0000259" key="9">
    <source>
        <dbReference type="PROSITE" id="PS50192"/>
    </source>
</evidence>
<keyword evidence="6 8" id="KW-0472">Membrane</keyword>
<feature type="coiled-coil region" evidence="7">
    <location>
        <begin position="44"/>
        <end position="93"/>
    </location>
</feature>
<dbReference type="Proteomes" id="UP001146120">
    <property type="component" value="Unassembled WGS sequence"/>
</dbReference>
<dbReference type="AlphaFoldDB" id="A0AAV2Z982"/>
<proteinExistence type="predicted"/>
<dbReference type="Pfam" id="PF03908">
    <property type="entry name" value="Sec20"/>
    <property type="match status" value="1"/>
</dbReference>
<dbReference type="PANTHER" id="PTHR21230">
    <property type="entry name" value="VESICLE TRANSPORT V-SNARE PROTEIN VTI1-RELATED"/>
    <property type="match status" value="1"/>
</dbReference>
<dbReference type="PROSITE" id="PS50192">
    <property type="entry name" value="T_SNARE"/>
    <property type="match status" value="1"/>
</dbReference>
<comment type="subcellular location">
    <subcellularLocation>
        <location evidence="1">Membrane</location>
        <topology evidence="1">Single-pass type IV membrane protein</topology>
    </subcellularLocation>
</comment>
<evidence type="ECO:0000313" key="11">
    <source>
        <dbReference type="Proteomes" id="UP001146120"/>
    </source>
</evidence>
<dbReference type="GO" id="GO:0031201">
    <property type="term" value="C:SNARE complex"/>
    <property type="evidence" value="ECO:0007669"/>
    <property type="project" value="InterPro"/>
</dbReference>
<dbReference type="GO" id="GO:0005789">
    <property type="term" value="C:endoplasmic reticulum membrane"/>
    <property type="evidence" value="ECO:0007669"/>
    <property type="project" value="TreeGrafter"/>
</dbReference>
<sequence length="252" mass="28013">MAEISYYDADLTDALEKLNEVMGKVAKAPPGVKPELIAHADKKLKEIIELKKGYQLALRQASREEAKPFREKFEELSARVEELSGEVKWAKTENERNGLFGDRSAPGAGGGGPMGNKEMLDKAVDIQKKTEQSLVSTQKMVEASKEVAIATGEQLREQRQQIVNITDEVMRMEDSLTRADKLIRTFARRMATDRVILVMAFLVFAGIAAIVIYKAANPNQKTFYVPDEVTPPNPEVLYNKTVTAINNTINGN</sequence>
<accession>A0AAV2Z982</accession>
<reference evidence="10" key="2">
    <citation type="journal article" date="2023" name="Microbiol Resour">
        <title>Decontamination and Annotation of the Draft Genome Sequence of the Oomycete Lagenidium giganteum ARSEF 373.</title>
        <authorList>
            <person name="Morgan W.R."/>
            <person name="Tartar A."/>
        </authorList>
    </citation>
    <scope>NUCLEOTIDE SEQUENCE</scope>
    <source>
        <strain evidence="10">ARSEF 373</strain>
    </source>
</reference>
<dbReference type="InterPro" id="IPR044766">
    <property type="entry name" value="NPSN/SNAP25-like_N_SNARE"/>
</dbReference>
<evidence type="ECO:0000256" key="4">
    <source>
        <dbReference type="ARBA" id="ARBA00022927"/>
    </source>
</evidence>
<feature type="transmembrane region" description="Helical" evidence="8">
    <location>
        <begin position="195"/>
        <end position="216"/>
    </location>
</feature>
<evidence type="ECO:0000256" key="2">
    <source>
        <dbReference type="ARBA" id="ARBA00022448"/>
    </source>
</evidence>
<keyword evidence="7" id="KW-0175">Coiled coil</keyword>
<dbReference type="PANTHER" id="PTHR21230:SF79">
    <property type="entry name" value="T-SNARE COILED-COIL HOMOLOGY DOMAIN-CONTAINING PROTEIN"/>
    <property type="match status" value="1"/>
</dbReference>
<dbReference type="EMBL" id="DAKRPA010000013">
    <property type="protein sequence ID" value="DBA03971.1"/>
    <property type="molecule type" value="Genomic_DNA"/>
</dbReference>
<evidence type="ECO:0000256" key="5">
    <source>
        <dbReference type="ARBA" id="ARBA00022989"/>
    </source>
</evidence>
<dbReference type="InterPro" id="IPR000727">
    <property type="entry name" value="T_SNARE_dom"/>
</dbReference>
<comment type="caution">
    <text evidence="10">The sequence shown here is derived from an EMBL/GenBank/DDBJ whole genome shotgun (WGS) entry which is preliminary data.</text>
</comment>
<dbReference type="InterPro" id="IPR056173">
    <property type="entry name" value="Sec20_C"/>
</dbReference>
<evidence type="ECO:0000256" key="7">
    <source>
        <dbReference type="SAM" id="Coils"/>
    </source>
</evidence>
<dbReference type="GO" id="GO:0015031">
    <property type="term" value="P:protein transport"/>
    <property type="evidence" value="ECO:0007669"/>
    <property type="project" value="UniProtKB-KW"/>
</dbReference>
<dbReference type="CDD" id="cd15861">
    <property type="entry name" value="SNARE_SNAP25N_23N_29N_SEC9N"/>
    <property type="match status" value="1"/>
</dbReference>
<dbReference type="GO" id="GO:0006906">
    <property type="term" value="P:vesicle fusion"/>
    <property type="evidence" value="ECO:0007669"/>
    <property type="project" value="TreeGrafter"/>
</dbReference>
<protein>
    <recommendedName>
        <fullName evidence="9">t-SNARE coiled-coil homology domain-containing protein</fullName>
    </recommendedName>
</protein>
<reference evidence="10" key="1">
    <citation type="submission" date="2022-11" db="EMBL/GenBank/DDBJ databases">
        <authorList>
            <person name="Morgan W.R."/>
            <person name="Tartar A."/>
        </authorList>
    </citation>
    <scope>NUCLEOTIDE SEQUENCE</scope>
    <source>
        <strain evidence="10">ARSEF 373</strain>
    </source>
</reference>
<gene>
    <name evidence="10" type="ORF">N0F65_010624</name>
</gene>
<dbReference type="SUPFAM" id="SSF58038">
    <property type="entry name" value="SNARE fusion complex"/>
    <property type="match status" value="1"/>
</dbReference>
<dbReference type="GO" id="GO:0005794">
    <property type="term" value="C:Golgi apparatus"/>
    <property type="evidence" value="ECO:0007669"/>
    <property type="project" value="TreeGrafter"/>
</dbReference>
<feature type="domain" description="T-SNARE coiled-coil homology" evidence="9">
    <location>
        <begin position="124"/>
        <end position="186"/>
    </location>
</feature>
<keyword evidence="2" id="KW-0813">Transport</keyword>
<evidence type="ECO:0000256" key="3">
    <source>
        <dbReference type="ARBA" id="ARBA00022692"/>
    </source>
</evidence>
<organism evidence="10 11">
    <name type="scientific">Lagenidium giganteum</name>
    <dbReference type="NCBI Taxonomy" id="4803"/>
    <lineage>
        <taxon>Eukaryota</taxon>
        <taxon>Sar</taxon>
        <taxon>Stramenopiles</taxon>
        <taxon>Oomycota</taxon>
        <taxon>Peronosporomycetes</taxon>
        <taxon>Pythiales</taxon>
        <taxon>Pythiaceae</taxon>
    </lineage>
</organism>
<evidence type="ECO:0000256" key="1">
    <source>
        <dbReference type="ARBA" id="ARBA00004211"/>
    </source>
</evidence>
<dbReference type="GO" id="GO:0031902">
    <property type="term" value="C:late endosome membrane"/>
    <property type="evidence" value="ECO:0007669"/>
    <property type="project" value="TreeGrafter"/>
</dbReference>
<keyword evidence="4" id="KW-0653">Protein transport</keyword>
<keyword evidence="11" id="KW-1185">Reference proteome</keyword>
<dbReference type="GO" id="GO:0012507">
    <property type="term" value="C:ER to Golgi transport vesicle membrane"/>
    <property type="evidence" value="ECO:0007669"/>
    <property type="project" value="TreeGrafter"/>
</dbReference>
<name>A0AAV2Z982_9STRA</name>
<keyword evidence="3 8" id="KW-0812">Transmembrane</keyword>